<dbReference type="FunFam" id="3.90.640.10:FF:000010">
    <property type="entry name" value="heat shock 70 kDa protein 14"/>
    <property type="match status" value="1"/>
</dbReference>
<evidence type="ECO:0000256" key="1">
    <source>
        <dbReference type="ARBA" id="ARBA00007381"/>
    </source>
</evidence>
<dbReference type="FunFam" id="3.30.30.30:FF:000001">
    <property type="entry name" value="heat shock 70 kDa protein-like"/>
    <property type="match status" value="1"/>
</dbReference>
<dbReference type="Gene3D" id="2.60.34.10">
    <property type="entry name" value="Substrate Binding Domain Of DNAk, Chain A, domain 1"/>
    <property type="match status" value="1"/>
</dbReference>
<name>A0AAW0ELI5_9TRYP</name>
<dbReference type="PROSITE" id="PS00297">
    <property type="entry name" value="HSP70_1"/>
    <property type="match status" value="1"/>
</dbReference>
<dbReference type="SUPFAM" id="SSF100920">
    <property type="entry name" value="Heat shock protein 70kD (HSP70), peptide-binding domain"/>
    <property type="match status" value="1"/>
</dbReference>
<evidence type="ECO:0000313" key="7">
    <source>
        <dbReference type="EMBL" id="KAK7195043.1"/>
    </source>
</evidence>
<dbReference type="GO" id="GO:0005524">
    <property type="term" value="F:ATP binding"/>
    <property type="evidence" value="ECO:0007669"/>
    <property type="project" value="UniProtKB-KW"/>
</dbReference>
<comment type="similarity">
    <text evidence="1 5">Belongs to the heat shock protein 70 family.</text>
</comment>
<dbReference type="Gene3D" id="3.30.420.40">
    <property type="match status" value="2"/>
</dbReference>
<dbReference type="AlphaFoldDB" id="A0AAW0ELI5"/>
<dbReference type="InterPro" id="IPR043129">
    <property type="entry name" value="ATPase_NBD"/>
</dbReference>
<accession>A0AAW0ELI5</accession>
<dbReference type="PRINTS" id="PR00301">
    <property type="entry name" value="HEATSHOCK70"/>
</dbReference>
<keyword evidence="3 5" id="KW-0067">ATP-binding</keyword>
<protein>
    <submittedName>
        <fullName evidence="7">Heat shock protein 70</fullName>
    </submittedName>
</protein>
<dbReference type="InterPro" id="IPR013126">
    <property type="entry name" value="Hsp_70_fam"/>
</dbReference>
<dbReference type="Gene3D" id="3.30.30.30">
    <property type="match status" value="1"/>
</dbReference>
<sequence length="662" mass="71201">MTHSEEFEGAIGIDLGTTYSCAAVFMRGQVEVIPNGMGNRTTPSCVAFHNGEVLVGDAAKSLLDRGVPGVIFDAKRMIGHRFSDAAIQENSARWPFAVSAGSRDAVQIDLTHQGEPLHLAPEQVSATVLAYLKECAERHIGKQVRKAVITVPAYFNDAQRERTKAAATIAGLDALRIINEPTAAALCYGLGVGSGTGQQQGTDKPHNVVVFDFGGGTFDVSVIVIDGGSFAVQATAGDTHLGGQDIDANLLQYVLADMQTRFGVGVADQPRLLAKARTVCERVKRVLSHSATEELALDGVLPSGEEYTLPISRAKLEELNESLFDRCMEVVKRALTDAAMTVDEIDEVVLVGGSSRIPKLNDMLRAFFKRERLCNSVHPDEAVAIGAAVQASILTTSPEQQSERVANVVLMDVVPLSIGVEIDNGKFDVVVPRNTTIPYKATKEYSTVEDYQRDVDVYVYEGERRLTRHNHRLGDFTLEGITRAKKGEPTITVTFSIDANGLLTVTGTEELANRTQTLVVQNADRLSDAEVQRMVEVAKRAFSAEDAGAVDSAREAARRAVETALQALATAVAAMPHAPSPKLQHRLDTFVSHARQWVEKQLPAYATAAEVEEKAQKIVRLAKKAVKNVEKEARGGAPAAKRHRGDGEGGADSCASDSGAEP</sequence>
<dbReference type="Pfam" id="PF00012">
    <property type="entry name" value="HSP70"/>
    <property type="match status" value="1"/>
</dbReference>
<dbReference type="CDD" id="cd24028">
    <property type="entry name" value="ASKHA_NBD_HSP70_HSPA1-like"/>
    <property type="match status" value="1"/>
</dbReference>
<keyword evidence="2 5" id="KW-0547">Nucleotide-binding</keyword>
<keyword evidence="7" id="KW-0346">Stress response</keyword>
<evidence type="ECO:0000256" key="6">
    <source>
        <dbReference type="SAM" id="MobiDB-lite"/>
    </source>
</evidence>
<dbReference type="InterPro" id="IPR029047">
    <property type="entry name" value="HSP70_peptide-bd_sf"/>
</dbReference>
<reference evidence="7 8" key="1">
    <citation type="journal article" date="2021" name="MBio">
        <title>A New Model Trypanosomatid, Novymonas esmeraldas: Genomic Perception of Its 'Candidatus Pandoraea novymonadis' Endosymbiont.</title>
        <authorList>
            <person name="Zakharova A."/>
            <person name="Saura A."/>
            <person name="Butenko A."/>
            <person name="Podesvova L."/>
            <person name="Warmusova S."/>
            <person name="Kostygov A.Y."/>
            <person name="Nenarokova A."/>
            <person name="Lukes J."/>
            <person name="Opperdoes F.R."/>
            <person name="Yurchenko V."/>
        </authorList>
    </citation>
    <scope>NUCLEOTIDE SEQUENCE [LARGE SCALE GENOMIC DNA]</scope>
    <source>
        <strain evidence="7 8">E262AT.01</strain>
    </source>
</reference>
<evidence type="ECO:0000256" key="2">
    <source>
        <dbReference type="ARBA" id="ARBA00022741"/>
    </source>
</evidence>
<evidence type="ECO:0000256" key="3">
    <source>
        <dbReference type="ARBA" id="ARBA00022840"/>
    </source>
</evidence>
<dbReference type="PANTHER" id="PTHR19375">
    <property type="entry name" value="HEAT SHOCK PROTEIN 70KDA"/>
    <property type="match status" value="1"/>
</dbReference>
<dbReference type="InterPro" id="IPR018181">
    <property type="entry name" value="Heat_shock_70_CS"/>
</dbReference>
<dbReference type="Gene3D" id="3.90.640.10">
    <property type="entry name" value="Actin, Chain A, domain 4"/>
    <property type="match status" value="1"/>
</dbReference>
<comment type="caution">
    <text evidence="7">The sequence shown here is derived from an EMBL/GenBank/DDBJ whole genome shotgun (WGS) entry which is preliminary data.</text>
</comment>
<organism evidence="7 8">
    <name type="scientific">Novymonas esmeraldas</name>
    <dbReference type="NCBI Taxonomy" id="1808958"/>
    <lineage>
        <taxon>Eukaryota</taxon>
        <taxon>Discoba</taxon>
        <taxon>Euglenozoa</taxon>
        <taxon>Kinetoplastea</taxon>
        <taxon>Metakinetoplastina</taxon>
        <taxon>Trypanosomatida</taxon>
        <taxon>Trypanosomatidae</taxon>
        <taxon>Novymonas</taxon>
    </lineage>
</organism>
<evidence type="ECO:0000256" key="4">
    <source>
        <dbReference type="ARBA" id="ARBA00023186"/>
    </source>
</evidence>
<dbReference type="PROSITE" id="PS01036">
    <property type="entry name" value="HSP70_3"/>
    <property type="match status" value="1"/>
</dbReference>
<proteinExistence type="inferred from homology"/>
<keyword evidence="4" id="KW-0143">Chaperone</keyword>
<dbReference type="EMBL" id="JAECZO010000046">
    <property type="protein sequence ID" value="KAK7195043.1"/>
    <property type="molecule type" value="Genomic_DNA"/>
</dbReference>
<dbReference type="PROSITE" id="PS00329">
    <property type="entry name" value="HSP70_2"/>
    <property type="match status" value="1"/>
</dbReference>
<evidence type="ECO:0000313" key="8">
    <source>
        <dbReference type="Proteomes" id="UP001430356"/>
    </source>
</evidence>
<dbReference type="Proteomes" id="UP001430356">
    <property type="component" value="Unassembled WGS sequence"/>
</dbReference>
<evidence type="ECO:0000256" key="5">
    <source>
        <dbReference type="RuleBase" id="RU003322"/>
    </source>
</evidence>
<feature type="region of interest" description="Disordered" evidence="6">
    <location>
        <begin position="629"/>
        <end position="662"/>
    </location>
</feature>
<dbReference type="FunFam" id="3.30.420.40:FF:000046">
    <property type="entry name" value="Chaperone protein HscA"/>
    <property type="match status" value="1"/>
</dbReference>
<gene>
    <name evidence="7" type="ORF">NESM_000427100</name>
</gene>
<keyword evidence="8" id="KW-1185">Reference proteome</keyword>
<dbReference type="GO" id="GO:0140662">
    <property type="term" value="F:ATP-dependent protein folding chaperone"/>
    <property type="evidence" value="ECO:0007669"/>
    <property type="project" value="InterPro"/>
</dbReference>
<dbReference type="SUPFAM" id="SSF53067">
    <property type="entry name" value="Actin-like ATPase domain"/>
    <property type="match status" value="2"/>
</dbReference>
<dbReference type="FunFam" id="2.60.34.10:FF:000023">
    <property type="entry name" value="70 kDa heat shock cognate protein"/>
    <property type="match status" value="1"/>
</dbReference>